<dbReference type="PROSITE" id="PS00086">
    <property type="entry name" value="CYTOCHROME_P450"/>
    <property type="match status" value="1"/>
</dbReference>
<feature type="binding site" description="axial binding residue" evidence="5">
    <location>
        <position position="439"/>
    </location>
    <ligand>
        <name>heme</name>
        <dbReference type="ChEBI" id="CHEBI:30413"/>
    </ligand>
    <ligandPart>
        <name>Fe</name>
        <dbReference type="ChEBI" id="CHEBI:18248"/>
    </ligandPart>
</feature>
<dbReference type="OrthoDB" id="1470350at2759"/>
<reference evidence="9" key="1">
    <citation type="journal article" date="2018" name="Nat. Microbiol.">
        <title>Leveraging single-cell genomics to expand the fungal tree of life.</title>
        <authorList>
            <person name="Ahrendt S.R."/>
            <person name="Quandt C.A."/>
            <person name="Ciobanu D."/>
            <person name="Clum A."/>
            <person name="Salamov A."/>
            <person name="Andreopoulos B."/>
            <person name="Cheng J.F."/>
            <person name="Woyke T."/>
            <person name="Pelin A."/>
            <person name="Henrissat B."/>
            <person name="Reynolds N.K."/>
            <person name="Benny G.L."/>
            <person name="Smith M.E."/>
            <person name="James T.Y."/>
            <person name="Grigoriev I.V."/>
        </authorList>
    </citation>
    <scope>NUCLEOTIDE SEQUENCE [LARGE SCALE GENOMIC DNA]</scope>
</reference>
<keyword evidence="9" id="KW-1185">Reference proteome</keyword>
<evidence type="ECO:0000256" key="6">
    <source>
        <dbReference type="RuleBase" id="RU000461"/>
    </source>
</evidence>
<dbReference type="GO" id="GO:0005506">
    <property type="term" value="F:iron ion binding"/>
    <property type="evidence" value="ECO:0007669"/>
    <property type="project" value="InterPro"/>
</dbReference>
<dbReference type="InterPro" id="IPR036396">
    <property type="entry name" value="Cyt_P450_sf"/>
</dbReference>
<dbReference type="Gene3D" id="1.10.630.10">
    <property type="entry name" value="Cytochrome P450"/>
    <property type="match status" value="1"/>
</dbReference>
<evidence type="ECO:0000313" key="9">
    <source>
        <dbReference type="Proteomes" id="UP000267251"/>
    </source>
</evidence>
<proteinExistence type="inferred from homology"/>
<evidence type="ECO:0000256" key="5">
    <source>
        <dbReference type="PIRSR" id="PIRSR602401-1"/>
    </source>
</evidence>
<dbReference type="PANTHER" id="PTHR46300">
    <property type="entry name" value="P450, PUTATIVE (EUROFUNG)-RELATED-RELATED"/>
    <property type="match status" value="1"/>
</dbReference>
<keyword evidence="7" id="KW-1133">Transmembrane helix</keyword>
<dbReference type="PANTHER" id="PTHR46300:SF2">
    <property type="entry name" value="CYTOCHROME P450 MONOOXYGENASE ALNH-RELATED"/>
    <property type="match status" value="1"/>
</dbReference>
<organism evidence="8 9">
    <name type="scientific">Piptocephalis cylindrospora</name>
    <dbReference type="NCBI Taxonomy" id="1907219"/>
    <lineage>
        <taxon>Eukaryota</taxon>
        <taxon>Fungi</taxon>
        <taxon>Fungi incertae sedis</taxon>
        <taxon>Zoopagomycota</taxon>
        <taxon>Zoopagomycotina</taxon>
        <taxon>Zoopagomycetes</taxon>
        <taxon>Zoopagales</taxon>
        <taxon>Piptocephalidaceae</taxon>
        <taxon>Piptocephalis</taxon>
    </lineage>
</organism>
<dbReference type="InterPro" id="IPR050364">
    <property type="entry name" value="Cytochrome_P450_fung"/>
</dbReference>
<dbReference type="InterPro" id="IPR002401">
    <property type="entry name" value="Cyt_P450_E_grp-I"/>
</dbReference>
<keyword evidence="7" id="KW-0812">Transmembrane</keyword>
<keyword evidence="1 5" id="KW-0479">Metal-binding</keyword>
<dbReference type="Pfam" id="PF00067">
    <property type="entry name" value="p450"/>
    <property type="match status" value="1"/>
</dbReference>
<keyword evidence="2 6" id="KW-0560">Oxidoreductase</keyword>
<dbReference type="InterPro" id="IPR001128">
    <property type="entry name" value="Cyt_P450"/>
</dbReference>
<dbReference type="GO" id="GO:0004497">
    <property type="term" value="F:monooxygenase activity"/>
    <property type="evidence" value="ECO:0007669"/>
    <property type="project" value="UniProtKB-KW"/>
</dbReference>
<keyword evidence="3 5" id="KW-0408">Iron</keyword>
<name>A0A4P9Y9U0_9FUNG</name>
<dbReference type="InterPro" id="IPR017972">
    <property type="entry name" value="Cyt_P450_CS"/>
</dbReference>
<keyword evidence="4 6" id="KW-0503">Monooxygenase</keyword>
<dbReference type="SUPFAM" id="SSF48264">
    <property type="entry name" value="Cytochrome P450"/>
    <property type="match status" value="1"/>
</dbReference>
<evidence type="ECO:0000256" key="2">
    <source>
        <dbReference type="ARBA" id="ARBA00023002"/>
    </source>
</evidence>
<dbReference type="AlphaFoldDB" id="A0A4P9Y9U0"/>
<feature type="transmembrane region" description="Helical" evidence="7">
    <location>
        <begin position="20"/>
        <end position="42"/>
    </location>
</feature>
<dbReference type="GO" id="GO:0016705">
    <property type="term" value="F:oxidoreductase activity, acting on paired donors, with incorporation or reduction of molecular oxygen"/>
    <property type="evidence" value="ECO:0007669"/>
    <property type="project" value="InterPro"/>
</dbReference>
<keyword evidence="5 6" id="KW-0349">Heme</keyword>
<gene>
    <name evidence="8" type="ORF">BJ684DRAFT_18459</name>
</gene>
<comment type="cofactor">
    <cofactor evidence="5">
        <name>heme</name>
        <dbReference type="ChEBI" id="CHEBI:30413"/>
    </cofactor>
</comment>
<dbReference type="EMBL" id="KZ987749">
    <property type="protein sequence ID" value="RKP15211.1"/>
    <property type="molecule type" value="Genomic_DNA"/>
</dbReference>
<dbReference type="PRINTS" id="PR00463">
    <property type="entry name" value="EP450I"/>
</dbReference>
<evidence type="ECO:0000256" key="1">
    <source>
        <dbReference type="ARBA" id="ARBA00022723"/>
    </source>
</evidence>
<evidence type="ECO:0000256" key="4">
    <source>
        <dbReference type="ARBA" id="ARBA00023033"/>
    </source>
</evidence>
<evidence type="ECO:0000313" key="8">
    <source>
        <dbReference type="EMBL" id="RKP15211.1"/>
    </source>
</evidence>
<dbReference type="GO" id="GO:0020037">
    <property type="term" value="F:heme binding"/>
    <property type="evidence" value="ECO:0007669"/>
    <property type="project" value="InterPro"/>
</dbReference>
<dbReference type="PRINTS" id="PR00385">
    <property type="entry name" value="P450"/>
</dbReference>
<sequence>MSHLLPSSFESLSSLFPPTLAYFDAAGCLTAAAAGLLGYLAYLIHGHYRIKRPGPRGLPIIGNLHQISEFPHLSFSKWTKMYGDVYFVKMGSADCMSSEALSAMAIVVFWAPPHNEKWKHNRKLFTTAFSKRAVKGYGPIIDAEARQMLKEIHAVAGASPEGADFRNYTSYFTLNVLLGATFGERMDSVNDPLAQDIFQVSQDVFRNTGTSTNLVDFLPALRPLLYPTVRHIHKMQEKRVGTIRALIKNLRARLNDPSIEVPECMGKYILEAQDEGIIDEMDVIALIGDTEAAGTDTTATFLHVMLLTLAKYPEIQKRAQAEVDRVIGRDRLPTAEDYAELPYVQCLIREQWRFRPIGYLNIPHAAREDFYFRGNLIRKGTWIITCYYEEQMNPDVYPDPTTYKPERWLDSVHRTICEETIGSQEKRSTWLFGEGRRVCPGMILAEAELSNAITHFLWAFNVTPGTGEEIDLSIHESGLTNQARRHRLHFSPRFPEVLSML</sequence>
<evidence type="ECO:0000256" key="7">
    <source>
        <dbReference type="SAM" id="Phobius"/>
    </source>
</evidence>
<comment type="similarity">
    <text evidence="6">Belongs to the cytochrome P450 family.</text>
</comment>
<evidence type="ECO:0000256" key="3">
    <source>
        <dbReference type="ARBA" id="ARBA00023004"/>
    </source>
</evidence>
<dbReference type="Proteomes" id="UP000267251">
    <property type="component" value="Unassembled WGS sequence"/>
</dbReference>
<protein>
    <submittedName>
        <fullName evidence="8">Cytochrome P450</fullName>
    </submittedName>
</protein>
<accession>A0A4P9Y9U0</accession>
<keyword evidence="7" id="KW-0472">Membrane</keyword>